<dbReference type="EMBL" id="JAOCJE010000002">
    <property type="protein sequence ID" value="MDH1341842.1"/>
    <property type="molecule type" value="Genomic_DNA"/>
</dbReference>
<reference evidence="1" key="1">
    <citation type="submission" date="2022-09" db="EMBL/GenBank/DDBJ databases">
        <title>Intensive care unit water sources are persistently colonized with multi-drug resistant bacteria and are the site of extensive horizontal gene transfer of antibiotic resistance genes.</title>
        <authorList>
            <person name="Diorio-Toth L."/>
        </authorList>
    </citation>
    <scope>NUCLEOTIDE SEQUENCE</scope>
    <source>
        <strain evidence="1">GD03704</strain>
    </source>
</reference>
<protein>
    <submittedName>
        <fullName evidence="1">Uncharacterized protein</fullName>
    </submittedName>
</protein>
<evidence type="ECO:0000313" key="2">
    <source>
        <dbReference type="Proteomes" id="UP001161697"/>
    </source>
</evidence>
<sequence length="398" mass="41606">MPAPTTRTDNWAKGANNIAKPERLPAGFVRDLVNLDPSEAGQLETRVCYQRIAAGDNVRVAVSLSGRVVFVDGGDINCYSADSDSSQVIGSMAADGDIAGAVLNGQAYLVGAFDSLRTDGREVKPWAVPAPGFDVELIAGALPAGIYKVAVTAFGVDGEESGVEPVIFRLAEGQAIRVISDDARPLRVYVSPANGATLYSQGPLIGGAMAITGVDDQTARLTTAGLVPLPFCSMLAAFHSLLVGVCGNYVVFTAPMTPHLMDPVAGFLQYPEPPTVIAPTEGGVYVVADRTYFVTGLDTGTPRQVPVLDMRAVRGSAARLPDMRVAWFTRYGMAIGNSAGEISLPNRQNYAPDIACSGAAGVLENNGIPMVVTTMRGEAKPNNLATGDFADLEIGDAL</sequence>
<comment type="caution">
    <text evidence="1">The sequence shown here is derived from an EMBL/GenBank/DDBJ whole genome shotgun (WGS) entry which is preliminary data.</text>
</comment>
<name>A0AA42QDN6_ECTOL</name>
<evidence type="ECO:0000313" key="1">
    <source>
        <dbReference type="EMBL" id="MDH1341842.1"/>
    </source>
</evidence>
<proteinExistence type="predicted"/>
<gene>
    <name evidence="1" type="ORF">N5J11_22305</name>
</gene>
<organism evidence="1 2">
    <name type="scientific">Ectopseudomonas oleovorans</name>
    <name type="common">Pseudomonas oleovorans</name>
    <dbReference type="NCBI Taxonomy" id="301"/>
    <lineage>
        <taxon>Bacteria</taxon>
        <taxon>Pseudomonadati</taxon>
        <taxon>Pseudomonadota</taxon>
        <taxon>Gammaproteobacteria</taxon>
        <taxon>Pseudomonadales</taxon>
        <taxon>Pseudomonadaceae</taxon>
        <taxon>Ectopseudomonas</taxon>
    </lineage>
</organism>
<accession>A0AA42QDN6</accession>
<dbReference type="RefSeq" id="WP_279533517.1">
    <property type="nucleotide sequence ID" value="NZ_CP104579.1"/>
</dbReference>
<dbReference type="AlphaFoldDB" id="A0AA42QDN6"/>
<dbReference type="Proteomes" id="UP001161697">
    <property type="component" value="Unassembled WGS sequence"/>
</dbReference>